<name>A0A7C4HGJ9_STAMA</name>
<protein>
    <submittedName>
        <fullName evidence="2">Uncharacterized protein</fullName>
    </submittedName>
</protein>
<keyword evidence="1" id="KW-1133">Transmembrane helix</keyword>
<evidence type="ECO:0000256" key="1">
    <source>
        <dbReference type="SAM" id="Phobius"/>
    </source>
</evidence>
<comment type="caution">
    <text evidence="2">The sequence shown here is derived from an EMBL/GenBank/DDBJ whole genome shotgun (WGS) entry which is preliminary data.</text>
</comment>
<feature type="transmembrane region" description="Helical" evidence="1">
    <location>
        <begin position="98"/>
        <end position="119"/>
    </location>
</feature>
<keyword evidence="1" id="KW-0812">Transmembrane</keyword>
<dbReference type="AlphaFoldDB" id="A0A7C4HGJ9"/>
<sequence>MVSVEELVDSLMNMVNTIIVIIVVIITIYVFYYLIASILTRKRSTGSTILEIVKEPVVSIHVYENYLVFKTISNSIYTFNEPVSIAFREIKPYVNTGYILIFIGIVLFTSIQLTINFLGYTLLPFWLNILTTIVFIAIGVYLILFKTDSLFIETRSGSKTVFRKINIDPVDVERVILEYVQKLSERRGFKNSSENNNIH</sequence>
<feature type="transmembrane region" description="Helical" evidence="1">
    <location>
        <begin position="14"/>
        <end position="35"/>
    </location>
</feature>
<organism evidence="2">
    <name type="scientific">Staphylothermus marinus</name>
    <dbReference type="NCBI Taxonomy" id="2280"/>
    <lineage>
        <taxon>Archaea</taxon>
        <taxon>Thermoproteota</taxon>
        <taxon>Thermoprotei</taxon>
        <taxon>Desulfurococcales</taxon>
        <taxon>Desulfurococcaceae</taxon>
        <taxon>Staphylothermus</taxon>
    </lineage>
</organism>
<proteinExistence type="predicted"/>
<keyword evidence="1" id="KW-0472">Membrane</keyword>
<reference evidence="2" key="1">
    <citation type="journal article" date="2020" name="mSystems">
        <title>Genome- and Community-Level Interaction Insights into Carbon Utilization and Element Cycling Functions of Hydrothermarchaeota in Hydrothermal Sediment.</title>
        <authorList>
            <person name="Zhou Z."/>
            <person name="Liu Y."/>
            <person name="Xu W."/>
            <person name="Pan J."/>
            <person name="Luo Z.H."/>
            <person name="Li M."/>
        </authorList>
    </citation>
    <scope>NUCLEOTIDE SEQUENCE [LARGE SCALE GENOMIC DNA]</scope>
    <source>
        <strain evidence="2">SpSt-642</strain>
    </source>
</reference>
<dbReference type="EMBL" id="DTBJ01000062">
    <property type="protein sequence ID" value="HGM59408.1"/>
    <property type="molecule type" value="Genomic_DNA"/>
</dbReference>
<gene>
    <name evidence="2" type="ORF">ENU14_07520</name>
</gene>
<feature type="transmembrane region" description="Helical" evidence="1">
    <location>
        <begin position="125"/>
        <end position="145"/>
    </location>
</feature>
<evidence type="ECO:0000313" key="2">
    <source>
        <dbReference type="EMBL" id="HGM59408.1"/>
    </source>
</evidence>
<accession>A0A7C4HGJ9</accession>